<dbReference type="PANTHER" id="PTHR46056:SF12">
    <property type="entry name" value="LONG-CHAIN-ALCOHOL OXIDASE"/>
    <property type="match status" value="1"/>
</dbReference>
<comment type="similarity">
    <text evidence="1">Belongs to the GMC oxidoreductase family.</text>
</comment>
<dbReference type="AlphaFoldDB" id="A0A6J6QDV6"/>
<dbReference type="GO" id="GO:0050660">
    <property type="term" value="F:flavin adenine dinucleotide binding"/>
    <property type="evidence" value="ECO:0007669"/>
    <property type="project" value="InterPro"/>
</dbReference>
<protein>
    <submittedName>
        <fullName evidence="6">Unannotated protein</fullName>
    </submittedName>
</protein>
<organism evidence="6">
    <name type="scientific">freshwater metagenome</name>
    <dbReference type="NCBI Taxonomy" id="449393"/>
    <lineage>
        <taxon>unclassified sequences</taxon>
        <taxon>metagenomes</taxon>
        <taxon>ecological metagenomes</taxon>
    </lineage>
</organism>
<keyword evidence="3" id="KW-0274">FAD</keyword>
<dbReference type="PANTHER" id="PTHR46056">
    <property type="entry name" value="LONG-CHAIN-ALCOHOL OXIDASE"/>
    <property type="match status" value="1"/>
</dbReference>
<keyword evidence="4" id="KW-0560">Oxidoreductase</keyword>
<dbReference type="InterPro" id="IPR007867">
    <property type="entry name" value="GMC_OxRtase_C"/>
</dbReference>
<dbReference type="Pfam" id="PF00732">
    <property type="entry name" value="GMC_oxred_N"/>
    <property type="match status" value="1"/>
</dbReference>
<proteinExistence type="inferred from homology"/>
<accession>A0A6J6QDV6</accession>
<gene>
    <name evidence="6" type="ORF">UFOPK2593_01069</name>
</gene>
<evidence type="ECO:0000256" key="2">
    <source>
        <dbReference type="ARBA" id="ARBA00022630"/>
    </source>
</evidence>
<dbReference type="InterPro" id="IPR017896">
    <property type="entry name" value="4Fe4S_Fe-S-bd"/>
</dbReference>
<dbReference type="SUPFAM" id="SSF54373">
    <property type="entry name" value="FAD-linked reductases, C-terminal domain"/>
    <property type="match status" value="1"/>
</dbReference>
<evidence type="ECO:0000313" key="6">
    <source>
        <dbReference type="EMBL" id="CAB4709129.1"/>
    </source>
</evidence>
<feature type="domain" description="4Fe-4S ferredoxin-type" evidence="5">
    <location>
        <begin position="189"/>
        <end position="221"/>
    </location>
</feature>
<name>A0A6J6QDV6_9ZZZZ</name>
<dbReference type="Gene3D" id="3.50.50.60">
    <property type="entry name" value="FAD/NAD(P)-binding domain"/>
    <property type="match status" value="2"/>
</dbReference>
<dbReference type="EMBL" id="CAEZXW010000073">
    <property type="protein sequence ID" value="CAB4709129.1"/>
    <property type="molecule type" value="Genomic_DNA"/>
</dbReference>
<keyword evidence="2" id="KW-0285">Flavoprotein</keyword>
<dbReference type="SUPFAM" id="SSF51905">
    <property type="entry name" value="FAD/NAD(P)-binding domain"/>
    <property type="match status" value="1"/>
</dbReference>
<dbReference type="PROSITE" id="PS51379">
    <property type="entry name" value="4FE4S_FER_2"/>
    <property type="match status" value="1"/>
</dbReference>
<evidence type="ECO:0000256" key="1">
    <source>
        <dbReference type="ARBA" id="ARBA00010790"/>
    </source>
</evidence>
<evidence type="ECO:0000259" key="5">
    <source>
        <dbReference type="PROSITE" id="PS51379"/>
    </source>
</evidence>
<sequence length="533" mass="57570">MTALHDEVNVLVVGAGAAGAAFTWRLASMGVAVTCLEQGEWQSPESSLTSLENWESKRLRERSPNPNIRRNAADYPILDDTSIIKPAIFNGVGGSTILWSAHTPRFRPSDFRVKSLDGVGADWPISYWDLAEYYEINDEIMGTSGSHGDPGNPPRTPRTTPPVPLGLAGSRIADALNDLKWHWWPSDGNILTLDRGSRKACNGCGPCEMGCATGARASVDITYWPEALALGAELRTGATVRRVLVDTTGRATGVEWTDHAGQERVTHAIVVVMACNGVGTPRILLNSVSKEHPRGLGNSSDQLGRNLMLHPIPVVTGVFDEDVQSWSGNDAFALLIQEFYENDESRDFKRGYEMQVTRGQGPLVTALGGFSHDIPWGLGHHEAFEKYFGHVATVAVTCEDLPHPNNRVTIDPSVTDRCGVPAARMSYELEENSKKMIKHGVKSATALLVKAGARETHAKPFAPSAGFHLMGTARMGSNPKESFVNQACRSHDVPNLLVIDGSVFASAGAVNPTPTLQAVALRAADLLREDALV</sequence>
<evidence type="ECO:0000256" key="4">
    <source>
        <dbReference type="ARBA" id="ARBA00023002"/>
    </source>
</evidence>
<reference evidence="6" key="1">
    <citation type="submission" date="2020-05" db="EMBL/GenBank/DDBJ databases">
        <authorList>
            <person name="Chiriac C."/>
            <person name="Salcher M."/>
            <person name="Ghai R."/>
            <person name="Kavagutti S V."/>
        </authorList>
    </citation>
    <scope>NUCLEOTIDE SEQUENCE</scope>
</reference>
<dbReference type="GO" id="GO:0016614">
    <property type="term" value="F:oxidoreductase activity, acting on CH-OH group of donors"/>
    <property type="evidence" value="ECO:0007669"/>
    <property type="project" value="InterPro"/>
</dbReference>
<evidence type="ECO:0000256" key="3">
    <source>
        <dbReference type="ARBA" id="ARBA00022827"/>
    </source>
</evidence>
<dbReference type="InterPro" id="IPR036188">
    <property type="entry name" value="FAD/NAD-bd_sf"/>
</dbReference>
<dbReference type="InterPro" id="IPR000172">
    <property type="entry name" value="GMC_OxRdtase_N"/>
</dbReference>
<dbReference type="Pfam" id="PF05199">
    <property type="entry name" value="GMC_oxred_C"/>
    <property type="match status" value="1"/>
</dbReference>